<dbReference type="AlphaFoldDB" id="A0A0F9DIP8"/>
<evidence type="ECO:0000256" key="1">
    <source>
        <dbReference type="SAM" id="Coils"/>
    </source>
</evidence>
<proteinExistence type="predicted"/>
<feature type="coiled-coil region" evidence="1">
    <location>
        <begin position="98"/>
        <end position="125"/>
    </location>
</feature>
<comment type="caution">
    <text evidence="2">The sequence shown here is derived from an EMBL/GenBank/DDBJ whole genome shotgun (WGS) entry which is preliminary data.</text>
</comment>
<name>A0A0F9DIP8_9ZZZZ</name>
<gene>
    <name evidence="2" type="ORF">LCGC14_2194060</name>
</gene>
<keyword evidence="1" id="KW-0175">Coiled coil</keyword>
<accession>A0A0F9DIP8</accession>
<dbReference type="EMBL" id="LAZR01028781">
    <property type="protein sequence ID" value="KKL61563.1"/>
    <property type="molecule type" value="Genomic_DNA"/>
</dbReference>
<organism evidence="2">
    <name type="scientific">marine sediment metagenome</name>
    <dbReference type="NCBI Taxonomy" id="412755"/>
    <lineage>
        <taxon>unclassified sequences</taxon>
        <taxon>metagenomes</taxon>
        <taxon>ecological metagenomes</taxon>
    </lineage>
</organism>
<evidence type="ECO:0000313" key="2">
    <source>
        <dbReference type="EMBL" id="KKL61563.1"/>
    </source>
</evidence>
<reference evidence="2" key="1">
    <citation type="journal article" date="2015" name="Nature">
        <title>Complex archaea that bridge the gap between prokaryotes and eukaryotes.</title>
        <authorList>
            <person name="Spang A."/>
            <person name="Saw J.H."/>
            <person name="Jorgensen S.L."/>
            <person name="Zaremba-Niedzwiedzka K."/>
            <person name="Martijn J."/>
            <person name="Lind A.E."/>
            <person name="van Eijk R."/>
            <person name="Schleper C."/>
            <person name="Guy L."/>
            <person name="Ettema T.J."/>
        </authorList>
    </citation>
    <scope>NUCLEOTIDE SEQUENCE</scope>
</reference>
<sequence length="128" mass="14522">MRDDYPVHSKKAPSLQFEEAFVAASTSTTIVCQLCGRTHCGEERDEDVDVEGIEGLVVQERGWAAHGVIDGKQFGEGCPCNGLRKYEDFIWKHRYQIIKYLKGRLQEMQEEVEREAALIGSLESTKED</sequence>
<protein>
    <submittedName>
        <fullName evidence="2">Uncharacterized protein</fullName>
    </submittedName>
</protein>